<dbReference type="NCBIfam" id="NF006598">
    <property type="entry name" value="PRK09135.1"/>
    <property type="match status" value="1"/>
</dbReference>
<dbReference type="RefSeq" id="WP_164210994.1">
    <property type="nucleotide sequence ID" value="NZ_JAAGSC010000040.1"/>
</dbReference>
<gene>
    <name evidence="3" type="ORF">G3I74_07635</name>
</gene>
<dbReference type="SUPFAM" id="SSF51735">
    <property type="entry name" value="NAD(P)-binding Rossmann-fold domains"/>
    <property type="match status" value="1"/>
</dbReference>
<evidence type="ECO:0000256" key="2">
    <source>
        <dbReference type="ARBA" id="ARBA00023002"/>
    </source>
</evidence>
<dbReference type="PANTHER" id="PTHR43639:SF1">
    <property type="entry name" value="SHORT-CHAIN DEHYDROGENASE_REDUCTASE FAMILY PROTEIN"/>
    <property type="match status" value="1"/>
</dbReference>
<dbReference type="InterPro" id="IPR002347">
    <property type="entry name" value="SDR_fam"/>
</dbReference>
<dbReference type="PRINTS" id="PR00080">
    <property type="entry name" value="SDRFAMILY"/>
</dbReference>
<dbReference type="Proteomes" id="UP000484885">
    <property type="component" value="Unassembled WGS sequence"/>
</dbReference>
<evidence type="ECO:0000256" key="1">
    <source>
        <dbReference type="ARBA" id="ARBA00006484"/>
    </source>
</evidence>
<accession>A0A845UYL8</accession>
<dbReference type="PANTHER" id="PTHR43639">
    <property type="entry name" value="OXIDOREDUCTASE, SHORT-CHAIN DEHYDROGENASE/REDUCTASE FAMILY (AFU_ORTHOLOGUE AFUA_5G02870)"/>
    <property type="match status" value="1"/>
</dbReference>
<dbReference type="Gene3D" id="3.40.50.720">
    <property type="entry name" value="NAD(P)-binding Rossmann-like Domain"/>
    <property type="match status" value="1"/>
</dbReference>
<comment type="similarity">
    <text evidence="1">Belongs to the short-chain dehydrogenases/reductases (SDR) family.</text>
</comment>
<dbReference type="EC" id="1.5.1.33" evidence="3"/>
<evidence type="ECO:0000313" key="3">
    <source>
        <dbReference type="EMBL" id="NDY95594.1"/>
    </source>
</evidence>
<keyword evidence="2 3" id="KW-0560">Oxidoreductase</keyword>
<protein>
    <submittedName>
        <fullName evidence="3">Pteridine reductase</fullName>
        <ecNumber evidence="3">1.5.1.33</ecNumber>
    </submittedName>
</protein>
<organism evidence="3 4">
    <name type="scientific">Wenzhouxiangella limi</name>
    <dbReference type="NCBI Taxonomy" id="2707351"/>
    <lineage>
        <taxon>Bacteria</taxon>
        <taxon>Pseudomonadati</taxon>
        <taxon>Pseudomonadota</taxon>
        <taxon>Gammaproteobacteria</taxon>
        <taxon>Chromatiales</taxon>
        <taxon>Wenzhouxiangellaceae</taxon>
        <taxon>Wenzhouxiangella</taxon>
    </lineage>
</organism>
<name>A0A845UYL8_9GAMM</name>
<dbReference type="FunFam" id="3.40.50.720:FF:000084">
    <property type="entry name" value="Short-chain dehydrogenase reductase"/>
    <property type="match status" value="1"/>
</dbReference>
<dbReference type="PRINTS" id="PR00081">
    <property type="entry name" value="GDHRDH"/>
</dbReference>
<reference evidence="3 4" key="1">
    <citation type="submission" date="2020-02" db="EMBL/GenBank/DDBJ databases">
        <authorList>
            <person name="Zhang X.-Y."/>
        </authorList>
    </citation>
    <scope>NUCLEOTIDE SEQUENCE [LARGE SCALE GENOMIC DNA]</scope>
    <source>
        <strain evidence="3 4">C33</strain>
    </source>
</reference>
<sequence>MGLSFCPEPTVVPEFSTNAACAIITGGVRRIGAEIARTLHRRGLSVCLHYRGSEQPAQELADALNGERAGSAALVQADLADPGAGQTIHDAALEAFGRIDVLINNASAFYPTPVKQATQAHWDDLFASNARGPFFLSRTCAPELARRPGAIVNLVDIHGLVPLKDNSVYSMAKAALVMQTRALAKDLAPMIRVNGVAPGSILWPEGESDSGEEAQREILQKVPLQRQGTPADIAGAVAFLALDAPYVTGQILAVDGGRLLNM</sequence>
<dbReference type="GO" id="GO:0047040">
    <property type="term" value="F:pteridine reductase activity"/>
    <property type="evidence" value="ECO:0007669"/>
    <property type="project" value="UniProtKB-EC"/>
</dbReference>
<dbReference type="Pfam" id="PF13561">
    <property type="entry name" value="adh_short_C2"/>
    <property type="match status" value="1"/>
</dbReference>
<evidence type="ECO:0000313" key="4">
    <source>
        <dbReference type="Proteomes" id="UP000484885"/>
    </source>
</evidence>
<dbReference type="InterPro" id="IPR036291">
    <property type="entry name" value="NAD(P)-bd_dom_sf"/>
</dbReference>
<dbReference type="AlphaFoldDB" id="A0A845UYL8"/>
<keyword evidence="4" id="KW-1185">Reference proteome</keyword>
<proteinExistence type="inferred from homology"/>
<dbReference type="EMBL" id="JAAGSC010000040">
    <property type="protein sequence ID" value="NDY95594.1"/>
    <property type="molecule type" value="Genomic_DNA"/>
</dbReference>
<comment type="caution">
    <text evidence="3">The sequence shown here is derived from an EMBL/GenBank/DDBJ whole genome shotgun (WGS) entry which is preliminary data.</text>
</comment>